<dbReference type="InterPro" id="IPR023186">
    <property type="entry name" value="IUNH"/>
</dbReference>
<dbReference type="Pfam" id="PF01156">
    <property type="entry name" value="IU_nuc_hydro"/>
    <property type="match status" value="1"/>
</dbReference>
<protein>
    <submittedName>
        <fullName evidence="2">Nucleoside hydrolase</fullName>
    </submittedName>
</protein>
<accession>A0ABS6CZP7</accession>
<keyword evidence="2" id="KW-0378">Hydrolase</keyword>
<feature type="domain" description="Inosine/uridine-preferring nucleoside hydrolase" evidence="1">
    <location>
        <begin position="17"/>
        <end position="257"/>
    </location>
</feature>
<evidence type="ECO:0000313" key="2">
    <source>
        <dbReference type="EMBL" id="MBU3874783.1"/>
    </source>
</evidence>
<sequence>MKILKRLEKPVGIVDAVLDTDTYNEIDDQYALAYMLKSDEKIRVKAIYAAPFTNCKSEGPKDGMEKSYEEIRHVLKLMGREDMYDHVYRGSGEYLPDEQTPVISDAARDLAERAMQYTTEHPLYVVAIAAITNVASAILLNPEIIDRIVLVWLGGNALDWPNNKEYNLYQDIAGARIVFGCKVPLVQLPCMGVVSAFTVSGPELEEHLRGKNPLCDYLVDFTEEEAVACGAGKTWSRPIWDVTAVGWLMDQELMNDRIEYAPVPEYDDRYSIRKEGHFYRYVYYINRDNLLEDLVKKLTK</sequence>
<dbReference type="PANTHER" id="PTHR12304">
    <property type="entry name" value="INOSINE-URIDINE PREFERRING NUCLEOSIDE HYDROLASE"/>
    <property type="match status" value="1"/>
</dbReference>
<dbReference type="EMBL" id="JABACJ020000002">
    <property type="protein sequence ID" value="MBU3874783.1"/>
    <property type="molecule type" value="Genomic_DNA"/>
</dbReference>
<reference evidence="2 3" key="1">
    <citation type="submission" date="2021-06" db="EMBL/GenBank/DDBJ databases">
        <title>Faecalicatena sp. nov. isolated from porcine feces.</title>
        <authorList>
            <person name="Oh B.S."/>
            <person name="Lee J.H."/>
        </authorList>
    </citation>
    <scope>NUCLEOTIDE SEQUENCE [LARGE SCALE GENOMIC DNA]</scope>
    <source>
        <strain evidence="2 3">AGMB00832</strain>
    </source>
</reference>
<organism evidence="2 3">
    <name type="scientific">Faecalicatena faecalis</name>
    <dbReference type="NCBI Taxonomy" id="2726362"/>
    <lineage>
        <taxon>Bacteria</taxon>
        <taxon>Bacillati</taxon>
        <taxon>Bacillota</taxon>
        <taxon>Clostridia</taxon>
        <taxon>Lachnospirales</taxon>
        <taxon>Lachnospiraceae</taxon>
        <taxon>Faecalicatena</taxon>
    </lineage>
</organism>
<gene>
    <name evidence="2" type="ORF">HGO97_003015</name>
</gene>
<name>A0ABS6CZP7_9FIRM</name>
<evidence type="ECO:0000313" key="3">
    <source>
        <dbReference type="Proteomes" id="UP000723714"/>
    </source>
</evidence>
<dbReference type="InterPro" id="IPR001910">
    <property type="entry name" value="Inosine/uridine_hydrolase_dom"/>
</dbReference>
<dbReference type="PANTHER" id="PTHR12304:SF4">
    <property type="entry name" value="URIDINE NUCLEOSIDASE"/>
    <property type="match status" value="1"/>
</dbReference>
<keyword evidence="3" id="KW-1185">Reference proteome</keyword>
<proteinExistence type="predicted"/>
<evidence type="ECO:0000259" key="1">
    <source>
        <dbReference type="Pfam" id="PF01156"/>
    </source>
</evidence>
<dbReference type="Proteomes" id="UP000723714">
    <property type="component" value="Unassembled WGS sequence"/>
</dbReference>
<dbReference type="GO" id="GO:0016787">
    <property type="term" value="F:hydrolase activity"/>
    <property type="evidence" value="ECO:0007669"/>
    <property type="project" value="UniProtKB-KW"/>
</dbReference>
<comment type="caution">
    <text evidence="2">The sequence shown here is derived from an EMBL/GenBank/DDBJ whole genome shotgun (WGS) entry which is preliminary data.</text>
</comment>